<organism evidence="2 3">
    <name type="scientific">Syntrophomonas wolfei subsp. wolfei (strain DSM 2245B / Goettingen)</name>
    <dbReference type="NCBI Taxonomy" id="335541"/>
    <lineage>
        <taxon>Bacteria</taxon>
        <taxon>Bacillati</taxon>
        <taxon>Bacillota</taxon>
        <taxon>Clostridia</taxon>
        <taxon>Eubacteriales</taxon>
        <taxon>Syntrophomonadaceae</taxon>
        <taxon>Syntrophomonas</taxon>
    </lineage>
</organism>
<reference evidence="3" key="1">
    <citation type="journal article" date="2010" name="Environ. Microbiol.">
        <title>The genome of Syntrophomonas wolfei: new insights into syntrophic metabolism and biohydrogen production.</title>
        <authorList>
            <person name="Sieber J.R."/>
            <person name="Sims D.R."/>
            <person name="Han C."/>
            <person name="Kim E."/>
            <person name="Lykidis A."/>
            <person name="Lapidus A.L."/>
            <person name="McDonnald E."/>
            <person name="Rohlin L."/>
            <person name="Culley D.E."/>
            <person name="Gunsalus R."/>
            <person name="McInerney M.J."/>
        </authorList>
    </citation>
    <scope>NUCLEOTIDE SEQUENCE [LARGE SCALE GENOMIC DNA]</scope>
    <source>
        <strain evidence="3">DSM 2245B / Goettingen</strain>
    </source>
</reference>
<evidence type="ECO:0000313" key="3">
    <source>
        <dbReference type="Proteomes" id="UP000001968"/>
    </source>
</evidence>
<dbReference type="eggNOG" id="COG2919">
    <property type="taxonomic scope" value="Bacteria"/>
</dbReference>
<dbReference type="HOGENOM" id="CLU_134863_4_4_9"/>
<dbReference type="EMBL" id="CP000448">
    <property type="protein sequence ID" value="ABI67445.1"/>
    <property type="molecule type" value="Genomic_DNA"/>
</dbReference>
<dbReference type="STRING" id="335541.Swol_0088"/>
<dbReference type="Pfam" id="PF04977">
    <property type="entry name" value="DivIC"/>
    <property type="match status" value="1"/>
</dbReference>
<proteinExistence type="predicted"/>
<keyword evidence="1" id="KW-0175">Coiled coil</keyword>
<gene>
    <name evidence="2" type="ordered locus">Swol_0088</name>
</gene>
<evidence type="ECO:0000313" key="2">
    <source>
        <dbReference type="EMBL" id="ABI67445.1"/>
    </source>
</evidence>
<sequence length="84" mass="9782">MLVGVLCGLMLMIVAPKLKIIYQMNGQRYRLEQEKKELEMKNQELKARLKEMDSVVAIEKIAREQLGMVKKGEKIIIPLKEERP</sequence>
<evidence type="ECO:0000256" key="1">
    <source>
        <dbReference type="SAM" id="Coils"/>
    </source>
</evidence>
<protein>
    <recommendedName>
        <fullName evidence="4">Septum formation initiator</fullName>
    </recommendedName>
</protein>
<dbReference type="Proteomes" id="UP000001968">
    <property type="component" value="Chromosome"/>
</dbReference>
<accession>Q0B0Q9</accession>
<dbReference type="AlphaFoldDB" id="Q0B0Q9"/>
<keyword evidence="3" id="KW-1185">Reference proteome</keyword>
<feature type="coiled-coil region" evidence="1">
    <location>
        <begin position="24"/>
        <end position="55"/>
    </location>
</feature>
<dbReference type="KEGG" id="swo:Swol_0088"/>
<evidence type="ECO:0008006" key="4">
    <source>
        <dbReference type="Google" id="ProtNLM"/>
    </source>
</evidence>
<dbReference type="InterPro" id="IPR007060">
    <property type="entry name" value="FtsL/DivIC"/>
</dbReference>
<name>Q0B0Q9_SYNWW</name>